<accession>A0AA48P7T3</accession>
<sequence length="111" mass="12814">MRLFLKFVDCLTPNILQKDDPLLDLIFPIVSVCLLQPFIINRLCYIIVSMEQERVNTVIMFYSQSQKSVSCRFSDFIEPCLLTSFLGLTVVGFCLARSLLLLFRCTGYFLN</sequence>
<evidence type="ECO:0000313" key="2">
    <source>
        <dbReference type="EMBL" id="DBA11773.1"/>
    </source>
</evidence>
<evidence type="ECO:0000256" key="1">
    <source>
        <dbReference type="SAM" id="Phobius"/>
    </source>
</evidence>
<name>A0AA48P7T3_9VIRU</name>
<feature type="transmembrane region" description="Helical" evidence="1">
    <location>
        <begin position="80"/>
        <end position="103"/>
    </location>
</feature>
<dbReference type="EMBL" id="BK063093">
    <property type="protein sequence ID" value="DBA11773.1"/>
    <property type="molecule type" value="Genomic_DNA"/>
</dbReference>
<keyword evidence="1" id="KW-0472">Membrane</keyword>
<reference evidence="2" key="1">
    <citation type="journal article" date="2023" name="Front. Mar. Sci.">
        <title>Tracing the invertebrate herpesviruses in the global sequence datasets.</title>
        <authorList>
            <person name="Rosani U."/>
            <person name="Gaia M."/>
            <person name="Delmont T.O."/>
            <person name="Krupovic M."/>
        </authorList>
    </citation>
    <scope>NUCLEOTIDE SEQUENCE</scope>
    <source>
        <strain evidence="2">MalacoHV1/China/2018</strain>
    </source>
</reference>
<protein>
    <submittedName>
        <fullName evidence="2">ORF72</fullName>
    </submittedName>
</protein>
<keyword evidence="1" id="KW-1133">Transmembrane helix</keyword>
<feature type="transmembrane region" description="Helical" evidence="1">
    <location>
        <begin position="25"/>
        <end position="48"/>
    </location>
</feature>
<proteinExistence type="predicted"/>
<organism evidence="2">
    <name type="scientific">Malaco herpesvirus 1</name>
    <dbReference type="NCBI Taxonomy" id="3031797"/>
    <lineage>
        <taxon>Viruses</taxon>
        <taxon>Duplodnaviria</taxon>
        <taxon>Heunggongvirae</taxon>
        <taxon>Peploviricota</taxon>
        <taxon>Herviviricetes</taxon>
        <taxon>Herpesvirales</taxon>
        <taxon>Malacoherpesviridae</taxon>
    </lineage>
</organism>
<keyword evidence="1" id="KW-0812">Transmembrane</keyword>
<reference evidence="2" key="2">
    <citation type="submission" date="2023-01" db="EMBL/GenBank/DDBJ databases">
        <authorList>
            <person name="Rosani U."/>
            <person name="Delmont T.O."/>
            <person name="Gaia M."/>
            <person name="Krupovic M."/>
        </authorList>
    </citation>
    <scope>NUCLEOTIDE SEQUENCE</scope>
    <source>
        <strain evidence="2">MalacoHV1/China/2018</strain>
    </source>
</reference>